<evidence type="ECO:0000256" key="1">
    <source>
        <dbReference type="SAM" id="MobiDB-lite"/>
    </source>
</evidence>
<evidence type="ECO:0000313" key="3">
    <source>
        <dbReference type="EMBL" id="PWI68699.1"/>
    </source>
</evidence>
<proteinExistence type="predicted"/>
<comment type="caution">
    <text evidence="3">The sequence shown here is derived from an EMBL/GenBank/DDBJ whole genome shotgun (WGS) entry which is preliminary data.</text>
</comment>
<keyword evidence="2" id="KW-0812">Transmembrane</keyword>
<dbReference type="EMBL" id="LCWV01000014">
    <property type="protein sequence ID" value="PWI68699.1"/>
    <property type="molecule type" value="Genomic_DNA"/>
</dbReference>
<evidence type="ECO:0000313" key="4">
    <source>
        <dbReference type="Proteomes" id="UP000245956"/>
    </source>
</evidence>
<keyword evidence="2" id="KW-1133">Transmembrane helix</keyword>
<reference evidence="3 4" key="1">
    <citation type="journal article" date="2016" name="Front. Microbiol.">
        <title>Genome and transcriptome sequences reveal the specific parasitism of the nematophagous Purpureocillium lilacinum 36-1.</title>
        <authorList>
            <person name="Xie J."/>
            <person name="Li S."/>
            <person name="Mo C."/>
            <person name="Xiao X."/>
            <person name="Peng D."/>
            <person name="Wang G."/>
            <person name="Xiao Y."/>
        </authorList>
    </citation>
    <scope>NUCLEOTIDE SEQUENCE [LARGE SCALE GENOMIC DNA]</scope>
    <source>
        <strain evidence="3 4">36-1</strain>
    </source>
</reference>
<feature type="transmembrane region" description="Helical" evidence="2">
    <location>
        <begin position="481"/>
        <end position="503"/>
    </location>
</feature>
<keyword evidence="2" id="KW-0472">Membrane</keyword>
<gene>
    <name evidence="3" type="ORF">PCL_01788</name>
</gene>
<name>A0A2U3E2H7_PURLI</name>
<protein>
    <recommendedName>
        <fullName evidence="5">CorA-like mg2+ transporter protein domain-containing protein</fullName>
    </recommendedName>
</protein>
<feature type="region of interest" description="Disordered" evidence="1">
    <location>
        <begin position="36"/>
        <end position="59"/>
    </location>
</feature>
<feature type="transmembrane region" description="Helical" evidence="2">
    <location>
        <begin position="438"/>
        <end position="461"/>
    </location>
</feature>
<dbReference type="Proteomes" id="UP000245956">
    <property type="component" value="Unassembled WGS sequence"/>
</dbReference>
<evidence type="ECO:0008006" key="5">
    <source>
        <dbReference type="Google" id="ProtNLM"/>
    </source>
</evidence>
<sequence>MSGVVAEMTCISPSRDSAVRCRAGIGSAQGQALAGLSTSKASAVRRDTDRRRRRRAPMSWSREDDYAAFKAAASSYNSPNPRPWSLLVWDVAHANPEGNWHVEPSSDCLRSEATLRIVFAPLHGGQREWISDFVELFRVLNVPSDFTTERTQSVCHSFASRTDRHGTCSWFHFLFKNITIRHEPGKMPEVDLRIPGRWQQGGASLPQADYSWLVASFFMRVHTHGGVTLVCFGAPPRVRRRFEEFVDSCGWDDVQTNPYVLFDVLLEGLYFEVDKMVWNMNTIFGPLEHVGWYHFHEDRNMLTRQSILELAHTKDYGQLNSRLSFAALHNCAKHIIYLGEGLDAALLLLDSALAHARDFGRSENTRGLAANAGRPRAELVTRLVRERLSYRKSLFRSTQLRLSSLHKRIDNSIALAFNVVTQKDSMVVTRDSSVMKMIAAITMVFLPTTGVATVVGSQLLVSEWQKESQSWNVMATPLFWTTWWITIPLTVCVLAVAFVWQWWSHSERAQDQTRKILRKPANLFARGKTASTG</sequence>
<dbReference type="AlphaFoldDB" id="A0A2U3E2H7"/>
<accession>A0A2U3E2H7</accession>
<organism evidence="3 4">
    <name type="scientific">Purpureocillium lilacinum</name>
    <name type="common">Paecilomyces lilacinus</name>
    <dbReference type="NCBI Taxonomy" id="33203"/>
    <lineage>
        <taxon>Eukaryota</taxon>
        <taxon>Fungi</taxon>
        <taxon>Dikarya</taxon>
        <taxon>Ascomycota</taxon>
        <taxon>Pezizomycotina</taxon>
        <taxon>Sordariomycetes</taxon>
        <taxon>Hypocreomycetidae</taxon>
        <taxon>Hypocreales</taxon>
        <taxon>Ophiocordycipitaceae</taxon>
        <taxon>Purpureocillium</taxon>
    </lineage>
</organism>
<evidence type="ECO:0000256" key="2">
    <source>
        <dbReference type="SAM" id="Phobius"/>
    </source>
</evidence>